<dbReference type="EMBL" id="NBWU01000004">
    <property type="protein sequence ID" value="PCE63716.1"/>
    <property type="molecule type" value="Genomic_DNA"/>
</dbReference>
<sequence>MKYKLLFWVLTTPLFLWSQNQISGIVKDDANGETIPFATVMVKDTDTGTMGNSDGYFSLFNVPEGSTQLQISHVGYKTLYYTLDEATAMPIEVRLTALATELGEVVLTHHQNKILNVEQGVSKVVMATNQLKLLPNVGEVDVFRSLQLLPGVSATNENSSGLFVRGGTPDQNLVLLDGMTVYKVDHFFGFFSAFNTNAIKEIQLYKGAFPAKYGGRTSSVVDLMGKTGSFEKIGGQFGINLLSANGFLEIPLHDKWSISMAGRRSYTDIMESPLFNSISDNLLDSDAPATLTNAEIQQVEPDFYFYDWNTKLSYRPSSKDLISLSTYSGKDYLDESRILNRIITPPQTAAITIAGAIDEFTNWGNNGASLKWSRQWDSKWYTSLLMAGSEYFSNYDRQIGFLVTRDGEPEPIQDFNTQIIEDNKVEELKASIDTEYAYNGKHKIGFGASYTQNHIDYSNVRDEDTIILERSQQAHYLAAYLSDTWVPTEKLNIEMGLRASYYNLTNDFLLAPRFSMRYQLSPKTQLKAAYGKHYQFTNRIINDNITEGSRDFWMLAETDIIPISEADLYVLGISYETQGWLFDIEGYYKYLSGLSEFSQQFRRTNGNGEAQLFFFGTGITKGLEFLIQKKSGAYTGWISYTLAQVRNTFPELNYGASFPALHDQLHELKWVQNYELGRWNFSSTFTYGSGKPYSEPQGQYSIDLLNGDGLGFVDVGSKNGSRLPAYHRLDVAAMYRFPLGKRIQSEVALSVFNLYNRKNVWYYEYDFNQSPVLVTQINYLGTTPNLSFNLKF</sequence>
<evidence type="ECO:0000256" key="7">
    <source>
        <dbReference type="ARBA" id="ARBA00023237"/>
    </source>
</evidence>
<evidence type="ECO:0000259" key="9">
    <source>
        <dbReference type="Pfam" id="PF07715"/>
    </source>
</evidence>
<dbReference type="InterPro" id="IPR037066">
    <property type="entry name" value="Plug_dom_sf"/>
</dbReference>
<comment type="caution">
    <text evidence="10">The sequence shown here is derived from an EMBL/GenBank/DDBJ whole genome shotgun (WGS) entry which is preliminary data.</text>
</comment>
<proteinExistence type="inferred from homology"/>
<dbReference type="SUPFAM" id="SSF56935">
    <property type="entry name" value="Porins"/>
    <property type="match status" value="1"/>
</dbReference>
<dbReference type="InterPro" id="IPR012910">
    <property type="entry name" value="Plug_dom"/>
</dbReference>
<evidence type="ECO:0000256" key="3">
    <source>
        <dbReference type="ARBA" id="ARBA00022452"/>
    </source>
</evidence>
<dbReference type="PANTHER" id="PTHR30069">
    <property type="entry name" value="TONB-DEPENDENT OUTER MEMBRANE RECEPTOR"/>
    <property type="match status" value="1"/>
</dbReference>
<dbReference type="Proteomes" id="UP000219559">
    <property type="component" value="Unassembled WGS sequence"/>
</dbReference>
<evidence type="ECO:0000256" key="8">
    <source>
        <dbReference type="PROSITE-ProRule" id="PRU01360"/>
    </source>
</evidence>
<keyword evidence="3 8" id="KW-1134">Transmembrane beta strand</keyword>
<keyword evidence="5" id="KW-0732">Signal</keyword>
<feature type="domain" description="TonB-dependent receptor plug" evidence="9">
    <location>
        <begin position="139"/>
        <end position="218"/>
    </location>
</feature>
<comment type="similarity">
    <text evidence="8">Belongs to the TonB-dependent receptor family.</text>
</comment>
<dbReference type="Gene3D" id="2.40.170.20">
    <property type="entry name" value="TonB-dependent receptor, beta-barrel domain"/>
    <property type="match status" value="1"/>
</dbReference>
<dbReference type="OrthoDB" id="9803050at2"/>
<keyword evidence="6 8" id="KW-0472">Membrane</keyword>
<dbReference type="Pfam" id="PF13715">
    <property type="entry name" value="CarbopepD_reg_2"/>
    <property type="match status" value="1"/>
</dbReference>
<keyword evidence="2 8" id="KW-0813">Transport</keyword>
<keyword evidence="7 8" id="KW-0998">Cell outer membrane</keyword>
<name>A0A2A4G6V7_9FLAO</name>
<dbReference type="GO" id="GO:0009279">
    <property type="term" value="C:cell outer membrane"/>
    <property type="evidence" value="ECO:0007669"/>
    <property type="project" value="UniProtKB-SubCell"/>
</dbReference>
<dbReference type="Gene3D" id="2.170.130.10">
    <property type="entry name" value="TonB-dependent receptor, plug domain"/>
    <property type="match status" value="1"/>
</dbReference>
<dbReference type="Gene3D" id="2.60.40.1120">
    <property type="entry name" value="Carboxypeptidase-like, regulatory domain"/>
    <property type="match status" value="1"/>
</dbReference>
<evidence type="ECO:0000256" key="5">
    <source>
        <dbReference type="ARBA" id="ARBA00022729"/>
    </source>
</evidence>
<dbReference type="SUPFAM" id="SSF49464">
    <property type="entry name" value="Carboxypeptidase regulatory domain-like"/>
    <property type="match status" value="1"/>
</dbReference>
<dbReference type="GO" id="GO:0015344">
    <property type="term" value="F:siderophore uptake transmembrane transporter activity"/>
    <property type="evidence" value="ECO:0007669"/>
    <property type="project" value="TreeGrafter"/>
</dbReference>
<dbReference type="InterPro" id="IPR008969">
    <property type="entry name" value="CarboxyPept-like_regulatory"/>
</dbReference>
<keyword evidence="11" id="KW-1185">Reference proteome</keyword>
<dbReference type="Pfam" id="PF07715">
    <property type="entry name" value="Plug"/>
    <property type="match status" value="1"/>
</dbReference>
<organism evidence="10 11">
    <name type="scientific">Sediminicola luteus</name>
    <dbReference type="NCBI Taxonomy" id="319238"/>
    <lineage>
        <taxon>Bacteria</taxon>
        <taxon>Pseudomonadati</taxon>
        <taxon>Bacteroidota</taxon>
        <taxon>Flavobacteriia</taxon>
        <taxon>Flavobacteriales</taxon>
        <taxon>Flavobacteriaceae</taxon>
        <taxon>Sediminicola</taxon>
    </lineage>
</organism>
<evidence type="ECO:0000313" key="10">
    <source>
        <dbReference type="EMBL" id="PCE63716.1"/>
    </source>
</evidence>
<dbReference type="PANTHER" id="PTHR30069:SF29">
    <property type="entry name" value="HEMOGLOBIN AND HEMOGLOBIN-HAPTOGLOBIN-BINDING PROTEIN 1-RELATED"/>
    <property type="match status" value="1"/>
</dbReference>
<comment type="subcellular location">
    <subcellularLocation>
        <location evidence="1 8">Cell outer membrane</location>
        <topology evidence="1 8">Multi-pass membrane protein</topology>
    </subcellularLocation>
</comment>
<dbReference type="InterPro" id="IPR036942">
    <property type="entry name" value="Beta-barrel_TonB_sf"/>
</dbReference>
<dbReference type="InterPro" id="IPR039426">
    <property type="entry name" value="TonB-dep_rcpt-like"/>
</dbReference>
<dbReference type="RefSeq" id="WP_097442432.1">
    <property type="nucleotide sequence ID" value="NZ_NBWU01000004.1"/>
</dbReference>
<evidence type="ECO:0000313" key="11">
    <source>
        <dbReference type="Proteomes" id="UP000219559"/>
    </source>
</evidence>
<evidence type="ECO:0000256" key="1">
    <source>
        <dbReference type="ARBA" id="ARBA00004571"/>
    </source>
</evidence>
<dbReference type="AlphaFoldDB" id="A0A2A4G6V7"/>
<evidence type="ECO:0000256" key="6">
    <source>
        <dbReference type="ARBA" id="ARBA00023136"/>
    </source>
</evidence>
<reference evidence="10 11" key="1">
    <citation type="submission" date="2017-04" db="EMBL/GenBank/DDBJ databases">
        <title>A new member of the family Flavobacteriaceae isolated from ascidians.</title>
        <authorList>
            <person name="Chen L."/>
        </authorList>
    </citation>
    <scope>NUCLEOTIDE SEQUENCE [LARGE SCALE GENOMIC DNA]</scope>
    <source>
        <strain evidence="10 11">HQA918</strain>
    </source>
</reference>
<gene>
    <name evidence="10" type="ORF">B7P33_10595</name>
</gene>
<protein>
    <recommendedName>
        <fullName evidence="9">TonB-dependent receptor plug domain-containing protein</fullName>
    </recommendedName>
</protein>
<dbReference type="GO" id="GO:0044718">
    <property type="term" value="P:siderophore transmembrane transport"/>
    <property type="evidence" value="ECO:0007669"/>
    <property type="project" value="TreeGrafter"/>
</dbReference>
<dbReference type="PROSITE" id="PS52016">
    <property type="entry name" value="TONB_DEPENDENT_REC_3"/>
    <property type="match status" value="1"/>
</dbReference>
<evidence type="ECO:0000256" key="4">
    <source>
        <dbReference type="ARBA" id="ARBA00022692"/>
    </source>
</evidence>
<accession>A0A2A4G6V7</accession>
<evidence type="ECO:0000256" key="2">
    <source>
        <dbReference type="ARBA" id="ARBA00022448"/>
    </source>
</evidence>
<keyword evidence="4 8" id="KW-0812">Transmembrane</keyword>